<evidence type="ECO:0000256" key="4">
    <source>
        <dbReference type="ARBA" id="ARBA00022801"/>
    </source>
</evidence>
<keyword evidence="9" id="KW-1185">Reference proteome</keyword>
<dbReference type="GO" id="GO:0016787">
    <property type="term" value="F:hydrolase activity"/>
    <property type="evidence" value="ECO:0007669"/>
    <property type="project" value="UniProtKB-KW"/>
</dbReference>
<dbReference type="PROSITE" id="PS51462">
    <property type="entry name" value="NUDIX"/>
    <property type="match status" value="1"/>
</dbReference>
<reference evidence="8 9" key="1">
    <citation type="submission" date="2024-09" db="EMBL/GenBank/DDBJ databases">
        <authorList>
            <person name="Sun Q."/>
            <person name="Mori K."/>
        </authorList>
    </citation>
    <scope>NUCLEOTIDE SEQUENCE [LARGE SCALE GENOMIC DNA]</scope>
    <source>
        <strain evidence="8 9">JCM 11411</strain>
    </source>
</reference>
<keyword evidence="5" id="KW-0460">Magnesium</keyword>
<dbReference type="PANTHER" id="PTHR12318:SF0">
    <property type="entry name" value="ACYL-COENZYME A DIPHOSPHATASE NUDT19"/>
    <property type="match status" value="1"/>
</dbReference>
<dbReference type="SUPFAM" id="SSF55811">
    <property type="entry name" value="Nudix"/>
    <property type="match status" value="1"/>
</dbReference>
<dbReference type="Gene3D" id="3.90.79.10">
    <property type="entry name" value="Nucleoside Triphosphate Pyrophosphohydrolase"/>
    <property type="match status" value="1"/>
</dbReference>
<comment type="caution">
    <text evidence="8">The sequence shown here is derived from an EMBL/GenBank/DDBJ whole genome shotgun (WGS) entry which is preliminary data.</text>
</comment>
<evidence type="ECO:0000256" key="5">
    <source>
        <dbReference type="ARBA" id="ARBA00022842"/>
    </source>
</evidence>
<dbReference type="InterPro" id="IPR039121">
    <property type="entry name" value="NUDT19"/>
</dbReference>
<dbReference type="PANTHER" id="PTHR12318">
    <property type="entry name" value="TESTOSTERONE-REGULATED PROTEIN RP2"/>
    <property type="match status" value="1"/>
</dbReference>
<organism evidence="8 9">
    <name type="scientific">Rhodococcus baikonurensis</name>
    <dbReference type="NCBI Taxonomy" id="172041"/>
    <lineage>
        <taxon>Bacteria</taxon>
        <taxon>Bacillati</taxon>
        <taxon>Actinomycetota</taxon>
        <taxon>Actinomycetes</taxon>
        <taxon>Mycobacteriales</taxon>
        <taxon>Nocardiaceae</taxon>
        <taxon>Rhodococcus</taxon>
        <taxon>Rhodococcus erythropolis group</taxon>
    </lineage>
</organism>
<keyword evidence="6" id="KW-0464">Manganese</keyword>
<comment type="cofactor">
    <cofactor evidence="1">
        <name>Mn(2+)</name>
        <dbReference type="ChEBI" id="CHEBI:29035"/>
    </cofactor>
</comment>
<gene>
    <name evidence="8" type="ORF">ACFFQ6_28105</name>
</gene>
<evidence type="ECO:0000256" key="1">
    <source>
        <dbReference type="ARBA" id="ARBA00001936"/>
    </source>
</evidence>
<protein>
    <submittedName>
        <fullName evidence="8">NUDIX hydrolase</fullName>
    </submittedName>
</protein>
<feature type="domain" description="Nudix hydrolase" evidence="7">
    <location>
        <begin position="18"/>
        <end position="220"/>
    </location>
</feature>
<evidence type="ECO:0000256" key="2">
    <source>
        <dbReference type="ARBA" id="ARBA00001946"/>
    </source>
</evidence>
<dbReference type="Proteomes" id="UP001589587">
    <property type="component" value="Unassembled WGS sequence"/>
</dbReference>
<dbReference type="InterPro" id="IPR015797">
    <property type="entry name" value="NUDIX_hydrolase-like_dom_sf"/>
</dbReference>
<proteinExistence type="predicted"/>
<evidence type="ECO:0000259" key="7">
    <source>
        <dbReference type="PROSITE" id="PS51462"/>
    </source>
</evidence>
<keyword evidence="3" id="KW-0479">Metal-binding</keyword>
<dbReference type="CDD" id="cd18870">
    <property type="entry name" value="NUDIX_AcylCoAdiphos_Nudt19"/>
    <property type="match status" value="1"/>
</dbReference>
<evidence type="ECO:0000313" key="9">
    <source>
        <dbReference type="Proteomes" id="UP001589587"/>
    </source>
</evidence>
<evidence type="ECO:0000256" key="3">
    <source>
        <dbReference type="ARBA" id="ARBA00022723"/>
    </source>
</evidence>
<dbReference type="EMBL" id="JBHMAS010000071">
    <property type="protein sequence ID" value="MFB9783571.1"/>
    <property type="molecule type" value="Genomic_DNA"/>
</dbReference>
<dbReference type="InterPro" id="IPR000086">
    <property type="entry name" value="NUDIX_hydrolase_dom"/>
</dbReference>
<accession>A0ABV5XNI9</accession>
<dbReference type="RefSeq" id="WP_214514690.1">
    <property type="nucleotide sequence ID" value="NZ_JBHMAS010000071.1"/>
</dbReference>
<evidence type="ECO:0000256" key="6">
    <source>
        <dbReference type="ARBA" id="ARBA00023211"/>
    </source>
</evidence>
<name>A0ABV5XNI9_9NOCA</name>
<evidence type="ECO:0000313" key="8">
    <source>
        <dbReference type="EMBL" id="MFB9783571.1"/>
    </source>
</evidence>
<keyword evidence="4 8" id="KW-0378">Hydrolase</keyword>
<comment type="cofactor">
    <cofactor evidence="2">
        <name>Mg(2+)</name>
        <dbReference type="ChEBI" id="CHEBI:18420"/>
    </cofactor>
</comment>
<sequence>MTNEIKTDLKSSDGIAAPITDAASVILVRDGLNGIEVFLQHRVKGMAFAGGMTVFPGGRADSADSSPDIGWSGPSIEWWGEQWGTDPATSRMLVLAAVRETFEECGVLFAGLSADAAVNTPSHTASRELLERHELSFSDYLRRDNLIVLSGLLKPWSNWITPSVEPRRYNTRFFVAALPDGQIADDATSEADAAEWMSPSDAIRSWRNGTSMLLPPTWSQLQSLCPFESVSALMRSDRIVDTVMPEVVQDIGSGPLLFPDSELYINAGGRLPWQT</sequence>